<dbReference type="PROSITE" id="PS01081">
    <property type="entry name" value="HTH_TETR_1"/>
    <property type="match status" value="1"/>
</dbReference>
<organism evidence="7 8">
    <name type="scientific">Streptomyces griseoviridis</name>
    <dbReference type="NCBI Taxonomy" id="45398"/>
    <lineage>
        <taxon>Bacteria</taxon>
        <taxon>Bacillati</taxon>
        <taxon>Actinomycetota</taxon>
        <taxon>Actinomycetes</taxon>
        <taxon>Kitasatosporales</taxon>
        <taxon>Streptomycetaceae</taxon>
        <taxon>Streptomyces</taxon>
    </lineage>
</organism>
<dbReference type="InterPro" id="IPR001647">
    <property type="entry name" value="HTH_TetR"/>
</dbReference>
<dbReference type="Pfam" id="PF02909">
    <property type="entry name" value="TetR_C_1"/>
    <property type="match status" value="1"/>
</dbReference>
<feature type="region of interest" description="Disordered" evidence="5">
    <location>
        <begin position="186"/>
        <end position="278"/>
    </location>
</feature>
<keyword evidence="2 4" id="KW-0238">DNA-binding</keyword>
<evidence type="ECO:0000313" key="8">
    <source>
        <dbReference type="Proteomes" id="UP001231675"/>
    </source>
</evidence>
<gene>
    <name evidence="7" type="ORF">J2S47_003318</name>
</gene>
<keyword evidence="3" id="KW-0804">Transcription</keyword>
<dbReference type="InterPro" id="IPR036271">
    <property type="entry name" value="Tet_transcr_reg_TetR-rel_C_sf"/>
</dbReference>
<dbReference type="RefSeq" id="WP_189417048.1">
    <property type="nucleotide sequence ID" value="NZ_BMSM01000006.1"/>
</dbReference>
<dbReference type="EMBL" id="JAURUD010000001">
    <property type="protein sequence ID" value="MDP9682816.1"/>
    <property type="molecule type" value="Genomic_DNA"/>
</dbReference>
<dbReference type="SUPFAM" id="SSF46689">
    <property type="entry name" value="Homeodomain-like"/>
    <property type="match status" value="1"/>
</dbReference>
<dbReference type="PROSITE" id="PS50977">
    <property type="entry name" value="HTH_TETR_2"/>
    <property type="match status" value="1"/>
</dbReference>
<evidence type="ECO:0000256" key="5">
    <source>
        <dbReference type="SAM" id="MobiDB-lite"/>
    </source>
</evidence>
<keyword evidence="1" id="KW-0805">Transcription regulation</keyword>
<feature type="domain" description="HTH tetR-type" evidence="6">
    <location>
        <begin position="16"/>
        <end position="76"/>
    </location>
</feature>
<sequence length="278" mass="28557">MTRTGGGRRRGGRTPGLDRERIVRAAVRLLDAEGLPGLSMRRLAAELDVTTTSVYWYVDTKDDLLALALDAVHAEPAPPAPGAGGDWRDRLRALAREYLALLDRHPWAARPAGTDPAPGPHAAAFAERVRDTVARAGLPACRRPGAAVSVLRFLRGLGAAPRLPEQDVEYALDLLVSGIEATAARERGRTGNRAAGHATPGDGRATPGDGHATPGDGHATPADGHATPADGLATPADGHATPRDGHAAPEGGRVSPPRPAAPGSPPSPPDPTAPASPG</sequence>
<protein>
    <submittedName>
        <fullName evidence="7">AcrR family transcriptional regulator</fullName>
    </submittedName>
</protein>
<dbReference type="Gene3D" id="1.10.357.10">
    <property type="entry name" value="Tetracycline Repressor, domain 2"/>
    <property type="match status" value="1"/>
</dbReference>
<dbReference type="SUPFAM" id="SSF48498">
    <property type="entry name" value="Tetracyclin repressor-like, C-terminal domain"/>
    <property type="match status" value="1"/>
</dbReference>
<keyword evidence="8" id="KW-1185">Reference proteome</keyword>
<dbReference type="GeneID" id="91552274"/>
<evidence type="ECO:0000256" key="3">
    <source>
        <dbReference type="ARBA" id="ARBA00023163"/>
    </source>
</evidence>
<proteinExistence type="predicted"/>
<evidence type="ECO:0000259" key="6">
    <source>
        <dbReference type="PROSITE" id="PS50977"/>
    </source>
</evidence>
<dbReference type="InterPro" id="IPR050109">
    <property type="entry name" value="HTH-type_TetR-like_transc_reg"/>
</dbReference>
<evidence type="ECO:0000313" key="7">
    <source>
        <dbReference type="EMBL" id="MDP9682816.1"/>
    </source>
</evidence>
<dbReference type="PANTHER" id="PTHR30055:SF151">
    <property type="entry name" value="TRANSCRIPTIONAL REGULATORY PROTEIN"/>
    <property type="match status" value="1"/>
</dbReference>
<evidence type="ECO:0000256" key="2">
    <source>
        <dbReference type="ARBA" id="ARBA00023125"/>
    </source>
</evidence>
<comment type="caution">
    <text evidence="7">The sequence shown here is derived from an EMBL/GenBank/DDBJ whole genome shotgun (WGS) entry which is preliminary data.</text>
</comment>
<evidence type="ECO:0000256" key="1">
    <source>
        <dbReference type="ARBA" id="ARBA00023015"/>
    </source>
</evidence>
<reference evidence="7 8" key="1">
    <citation type="submission" date="2023-07" db="EMBL/GenBank/DDBJ databases">
        <title>Sequencing the genomes of 1000 actinobacteria strains.</title>
        <authorList>
            <person name="Klenk H.-P."/>
        </authorList>
    </citation>
    <scope>NUCLEOTIDE SEQUENCE [LARGE SCALE GENOMIC DNA]</scope>
    <source>
        <strain evidence="7 8">DSM 40229</strain>
    </source>
</reference>
<dbReference type="Proteomes" id="UP001231675">
    <property type="component" value="Unassembled WGS sequence"/>
</dbReference>
<accession>A0ABT9LGH1</accession>
<evidence type="ECO:0000256" key="4">
    <source>
        <dbReference type="PROSITE-ProRule" id="PRU00335"/>
    </source>
</evidence>
<dbReference type="InterPro" id="IPR009057">
    <property type="entry name" value="Homeodomain-like_sf"/>
</dbReference>
<dbReference type="PANTHER" id="PTHR30055">
    <property type="entry name" value="HTH-TYPE TRANSCRIPTIONAL REGULATOR RUTR"/>
    <property type="match status" value="1"/>
</dbReference>
<feature type="DNA-binding region" description="H-T-H motif" evidence="4">
    <location>
        <begin position="39"/>
        <end position="58"/>
    </location>
</feature>
<dbReference type="Pfam" id="PF00440">
    <property type="entry name" value="TetR_N"/>
    <property type="match status" value="1"/>
</dbReference>
<feature type="compositionally biased region" description="Pro residues" evidence="5">
    <location>
        <begin position="256"/>
        <end position="278"/>
    </location>
</feature>
<dbReference type="InterPro" id="IPR023772">
    <property type="entry name" value="DNA-bd_HTH_TetR-type_CS"/>
</dbReference>
<dbReference type="InterPro" id="IPR004111">
    <property type="entry name" value="Repressor_TetR_C"/>
</dbReference>
<name>A0ABT9LGH1_STRGD</name>